<evidence type="ECO:0000313" key="4">
    <source>
        <dbReference type="WBParaSite" id="HPBE_0001128101-mRNA-1"/>
    </source>
</evidence>
<evidence type="ECO:0000313" key="2">
    <source>
        <dbReference type="EMBL" id="VDO88070.1"/>
    </source>
</evidence>
<feature type="compositionally biased region" description="Basic and acidic residues" evidence="1">
    <location>
        <begin position="107"/>
        <end position="117"/>
    </location>
</feature>
<gene>
    <name evidence="2" type="ORF">HPBE_LOCUS11282</name>
</gene>
<reference evidence="2 3" key="1">
    <citation type="submission" date="2018-11" db="EMBL/GenBank/DDBJ databases">
        <authorList>
            <consortium name="Pathogen Informatics"/>
        </authorList>
    </citation>
    <scope>NUCLEOTIDE SEQUENCE [LARGE SCALE GENOMIC DNA]</scope>
</reference>
<evidence type="ECO:0000256" key="1">
    <source>
        <dbReference type="SAM" id="MobiDB-lite"/>
    </source>
</evidence>
<protein>
    <submittedName>
        <fullName evidence="4">Trans-sialidase</fullName>
    </submittedName>
</protein>
<sequence>MLCLLFAVSLQENKPDTSTSEVEEPVEYLDPPEDEDQDEKPGGVSFISRSTEAQNGKTSETISGEGTTGTPEETATEAATGSDMTVGTKTEAATEQPAERTATVETEPEKTTEVKTEKITDAKTNPPTHATGGLDYPFVKTYDDLHGTKNSSACSSSVLTVATLVVLVILMFCHGSSTL</sequence>
<dbReference type="EMBL" id="UZAH01027046">
    <property type="protein sequence ID" value="VDO88070.1"/>
    <property type="molecule type" value="Genomic_DNA"/>
</dbReference>
<feature type="compositionally biased region" description="Low complexity" evidence="1">
    <location>
        <begin position="56"/>
        <end position="82"/>
    </location>
</feature>
<feature type="region of interest" description="Disordered" evidence="1">
    <location>
        <begin position="11"/>
        <end position="117"/>
    </location>
</feature>
<dbReference type="WBParaSite" id="HPBE_0001128101-mRNA-1">
    <property type="protein sequence ID" value="HPBE_0001128101-mRNA-1"/>
    <property type="gene ID" value="HPBE_0001128101"/>
</dbReference>
<dbReference type="Proteomes" id="UP000050761">
    <property type="component" value="Unassembled WGS sequence"/>
</dbReference>
<keyword evidence="3" id="KW-1185">Reference proteome</keyword>
<reference evidence="4" key="2">
    <citation type="submission" date="2019-09" db="UniProtKB">
        <authorList>
            <consortium name="WormBaseParasite"/>
        </authorList>
    </citation>
    <scope>IDENTIFICATION</scope>
</reference>
<dbReference type="AlphaFoldDB" id="A0A183FTA8"/>
<accession>A0A3P7YJ81</accession>
<name>A0A183FTA8_HELPZ</name>
<proteinExistence type="predicted"/>
<feature type="compositionally biased region" description="Polar residues" evidence="1">
    <location>
        <begin position="83"/>
        <end position="93"/>
    </location>
</feature>
<organism evidence="3 4">
    <name type="scientific">Heligmosomoides polygyrus</name>
    <name type="common">Parasitic roundworm</name>
    <dbReference type="NCBI Taxonomy" id="6339"/>
    <lineage>
        <taxon>Eukaryota</taxon>
        <taxon>Metazoa</taxon>
        <taxon>Ecdysozoa</taxon>
        <taxon>Nematoda</taxon>
        <taxon>Chromadorea</taxon>
        <taxon>Rhabditida</taxon>
        <taxon>Rhabditina</taxon>
        <taxon>Rhabditomorpha</taxon>
        <taxon>Strongyloidea</taxon>
        <taxon>Heligmosomidae</taxon>
        <taxon>Heligmosomoides</taxon>
    </lineage>
</organism>
<evidence type="ECO:0000313" key="3">
    <source>
        <dbReference type="Proteomes" id="UP000050761"/>
    </source>
</evidence>
<accession>A0A183FTA8</accession>
<feature type="compositionally biased region" description="Acidic residues" evidence="1">
    <location>
        <begin position="21"/>
        <end position="38"/>
    </location>
</feature>
<feature type="compositionally biased region" description="Polar residues" evidence="1">
    <location>
        <begin position="11"/>
        <end position="20"/>
    </location>
</feature>